<protein>
    <recommendedName>
        <fullName evidence="2">C2H2-type domain-containing protein</fullName>
    </recommendedName>
</protein>
<evidence type="ECO:0000313" key="4">
    <source>
        <dbReference type="Proteomes" id="UP001446871"/>
    </source>
</evidence>
<gene>
    <name evidence="3" type="ORF">PG996_014550</name>
</gene>
<evidence type="ECO:0000313" key="3">
    <source>
        <dbReference type="EMBL" id="KAK8046486.1"/>
    </source>
</evidence>
<dbReference type="EMBL" id="JAQQWM010000009">
    <property type="protein sequence ID" value="KAK8046486.1"/>
    <property type="molecule type" value="Genomic_DNA"/>
</dbReference>
<feature type="domain" description="C2H2-type" evidence="2">
    <location>
        <begin position="274"/>
        <end position="302"/>
    </location>
</feature>
<sequence length="464" mass="52305">MQKSSTQTMCESATSDSDEGTLTGLSQELLTCFQGFLAAYTDHTQTSQDSEQEKLLDEFGRFRIWAAQTGAALHGRDSLDVDLQNDPQLRNSIIEVLQQIIELLRLGPSEDVLTSDSEYSEGDADICNEGSAHPRPKITRATYAAEILVPASMDPRGAIKKDFVPVIDTSHKTLSLPAPSENLSQSTLPTVRTFSSVARSDIFENSSEVRPERTEYANSEGDGYDGTLRVPNVPVDSKKATTFECPYCHTTLESSQMRERNTWKRHVFRDLRPYTCTFSDCSNPDKLYATRRDWVYHEMQMHRRLWSCTLCSYKSTVRQDFAAHLLESHERECQPNQVPLLLETSHGSLEESASQECIFCHKQTSLRRLMNHVAGHLEILALFVLHAAPDDTTEESSSAELSPLNSEDDDIWQYAEPIPLEEAVDVSKPEFTCDPCNRTFDQAHKLKYFTGFLKQKPSKANLSL</sequence>
<dbReference type="InterPro" id="IPR013087">
    <property type="entry name" value="Znf_C2H2_type"/>
</dbReference>
<accession>A0ABR1TIM6</accession>
<evidence type="ECO:0000256" key="1">
    <source>
        <dbReference type="SAM" id="MobiDB-lite"/>
    </source>
</evidence>
<feature type="domain" description="C2H2-type" evidence="2">
    <location>
        <begin position="355"/>
        <end position="376"/>
    </location>
</feature>
<dbReference type="InterPro" id="IPR058925">
    <property type="entry name" value="zf-C2H2_AcuF"/>
</dbReference>
<dbReference type="PANTHER" id="PTHR35391">
    <property type="entry name" value="C2H2-TYPE DOMAIN-CONTAINING PROTEIN-RELATED"/>
    <property type="match status" value="1"/>
</dbReference>
<feature type="region of interest" description="Disordered" evidence="1">
    <location>
        <begin position="114"/>
        <end position="133"/>
    </location>
</feature>
<name>A0ABR1TIM6_9PEZI</name>
<dbReference type="SMART" id="SM00355">
    <property type="entry name" value="ZnF_C2H2"/>
    <property type="match status" value="3"/>
</dbReference>
<reference evidence="3 4" key="1">
    <citation type="submission" date="2023-01" db="EMBL/GenBank/DDBJ databases">
        <title>Analysis of 21 Apiospora genomes using comparative genomics revels a genus with tremendous synthesis potential of carbohydrate active enzymes and secondary metabolites.</title>
        <authorList>
            <person name="Sorensen T."/>
        </authorList>
    </citation>
    <scope>NUCLEOTIDE SEQUENCE [LARGE SCALE GENOMIC DNA]</scope>
    <source>
        <strain evidence="3 4">CBS 83171</strain>
    </source>
</reference>
<keyword evidence="4" id="KW-1185">Reference proteome</keyword>
<dbReference type="Pfam" id="PF26082">
    <property type="entry name" value="zf-C2H2_AcuF"/>
    <property type="match status" value="1"/>
</dbReference>
<dbReference type="Proteomes" id="UP001446871">
    <property type="component" value="Unassembled WGS sequence"/>
</dbReference>
<comment type="caution">
    <text evidence="3">The sequence shown here is derived from an EMBL/GenBank/DDBJ whole genome shotgun (WGS) entry which is preliminary data.</text>
</comment>
<evidence type="ECO:0000259" key="2">
    <source>
        <dbReference type="SMART" id="SM00355"/>
    </source>
</evidence>
<organism evidence="3 4">
    <name type="scientific">Apiospora saccharicola</name>
    <dbReference type="NCBI Taxonomy" id="335842"/>
    <lineage>
        <taxon>Eukaryota</taxon>
        <taxon>Fungi</taxon>
        <taxon>Dikarya</taxon>
        <taxon>Ascomycota</taxon>
        <taxon>Pezizomycotina</taxon>
        <taxon>Sordariomycetes</taxon>
        <taxon>Xylariomycetidae</taxon>
        <taxon>Amphisphaeriales</taxon>
        <taxon>Apiosporaceae</taxon>
        <taxon>Apiospora</taxon>
    </lineage>
</organism>
<dbReference type="PANTHER" id="PTHR35391:SF7">
    <property type="entry name" value="C2H2-TYPE DOMAIN-CONTAINING PROTEIN"/>
    <property type="match status" value="1"/>
</dbReference>
<proteinExistence type="predicted"/>
<feature type="region of interest" description="Disordered" evidence="1">
    <location>
        <begin position="1"/>
        <end position="21"/>
    </location>
</feature>
<feature type="domain" description="C2H2-type" evidence="2">
    <location>
        <begin position="306"/>
        <end position="329"/>
    </location>
</feature>
<feature type="compositionally biased region" description="Polar residues" evidence="1">
    <location>
        <begin position="1"/>
        <end position="15"/>
    </location>
</feature>